<name>A0A0S1AZU0_9GAMM</name>
<evidence type="ECO:0000313" key="1">
    <source>
        <dbReference type="EMBL" id="ALJ28294.1"/>
    </source>
</evidence>
<dbReference type="PANTHER" id="PTHR47017:SF1">
    <property type="entry name" value="ACYL-COA"/>
    <property type="match status" value="1"/>
</dbReference>
<dbReference type="AlphaFoldDB" id="A0A0S1AZU0"/>
<dbReference type="Proteomes" id="UP000061010">
    <property type="component" value="Chromosome"/>
</dbReference>
<organism evidence="1 2">
    <name type="scientific">Stenotrophomonas acidaminiphila</name>
    <dbReference type="NCBI Taxonomy" id="128780"/>
    <lineage>
        <taxon>Bacteria</taxon>
        <taxon>Pseudomonadati</taxon>
        <taxon>Pseudomonadota</taxon>
        <taxon>Gammaproteobacteria</taxon>
        <taxon>Lysobacterales</taxon>
        <taxon>Lysobacteraceae</taxon>
        <taxon>Stenotrophomonas</taxon>
    </lineage>
</organism>
<keyword evidence="1" id="KW-0012">Acyltransferase</keyword>
<dbReference type="Pfam" id="PF04339">
    <property type="entry name" value="FemAB_like"/>
    <property type="match status" value="1"/>
</dbReference>
<keyword evidence="2" id="KW-1185">Reference proteome</keyword>
<sequence>MTLPLPLPPRLRVLPSLAQVEAAQWDALHDRRNPFVSHAFLAGLEQHGCLRPEWGWQPRHLTLWHDDALVAAVPGYLKENSHGEFVFDHAWANAYARHGLDYFPKWLGAVPYSPVTGPRLLAGDDTRRRQLLQAIAGHVQETGLSSAHVNFHSGHEDALFDAEWLRRVDVQFQWQRRPGWRSFDDFLGAMDHKRRKNIRQERARVARSGIDFRVVHGDEATAGDLEAMHGFYLQTFAGYGNAPALTLPFLRHLASTMPRQLVLFLALQDQRPIAGALCLRGGETLFGRYWGGAALPGLHFETCYYQGIEYCLREGLQRFEPGAQGEHKLARGFLPVPVRSRHWIADPQFRQALRGWCAREERDVARYMQALRQHSPFREGDEDGT</sequence>
<reference evidence="1 2" key="1">
    <citation type="journal article" date="2015" name="Genome Announc.">
        <title>Complete Genome Sequencing of Stenotrophomonas acidaminiphila ZAC14D2_NAIMI4_2, a Multidrug-Resistant Strain Isolated from Sediments of a Polluted River in Mexico, Uncovers New Antibiotic Resistance Genes and a Novel Class-II Lasso Peptide Biosynthesis Gene Cluster.</title>
        <authorList>
            <person name="Vinuesa P."/>
            <person name="Ochoa-Sanchez L.E."/>
        </authorList>
    </citation>
    <scope>NUCLEOTIDE SEQUENCE [LARGE SCALE GENOMIC DNA]</scope>
    <source>
        <strain evidence="1 2">ZAC14D2_NAIMI4_2</strain>
    </source>
</reference>
<dbReference type="SUPFAM" id="SSF55729">
    <property type="entry name" value="Acyl-CoA N-acyltransferases (Nat)"/>
    <property type="match status" value="1"/>
</dbReference>
<keyword evidence="1" id="KW-0808">Transferase</keyword>
<dbReference type="InterPro" id="IPR007434">
    <property type="entry name" value="FemAB-like"/>
</dbReference>
<accession>A0A0S1AZU0</accession>
<gene>
    <name evidence="1" type="ORF">AOT14_19170</name>
</gene>
<dbReference type="EMBL" id="CP012900">
    <property type="protein sequence ID" value="ALJ28294.1"/>
    <property type="molecule type" value="Genomic_DNA"/>
</dbReference>
<dbReference type="Gene3D" id="3.40.630.30">
    <property type="match status" value="1"/>
</dbReference>
<dbReference type="KEGG" id="sacz:AOT14_19170"/>
<dbReference type="PANTHER" id="PTHR47017">
    <property type="entry name" value="ACYL-COA"/>
    <property type="match status" value="1"/>
</dbReference>
<protein>
    <submittedName>
        <fullName evidence="1">Acyltransferase superfamily protein</fullName>
    </submittedName>
</protein>
<dbReference type="PATRIC" id="fig|128780.6.peg.1926"/>
<dbReference type="OrthoDB" id="9776898at2"/>
<proteinExistence type="predicted"/>
<evidence type="ECO:0000313" key="2">
    <source>
        <dbReference type="Proteomes" id="UP000061010"/>
    </source>
</evidence>
<dbReference type="GO" id="GO:0016746">
    <property type="term" value="F:acyltransferase activity"/>
    <property type="evidence" value="ECO:0007669"/>
    <property type="project" value="UniProtKB-KW"/>
</dbReference>
<dbReference type="InterPro" id="IPR016181">
    <property type="entry name" value="Acyl_CoA_acyltransferase"/>
</dbReference>